<accession>A0ABX7ICD9</accession>
<dbReference type="RefSeq" id="WP_204659509.1">
    <property type="nucleotide sequence ID" value="NZ_CP056775.1"/>
</dbReference>
<feature type="signal peptide" evidence="1">
    <location>
        <begin position="1"/>
        <end position="21"/>
    </location>
</feature>
<proteinExistence type="predicted"/>
<sequence length="234" mass="26838">MIRKITTAFFRITLLAVLAMAASCESDDTEPVVYENYFPLEVGRYAIYEVTETVYSSGQKDPVTKTWQEKDEIDRVTTSQDGMPLYTFTRSTRSTPADYWLKVKEFTAEKYPDKILTNIDNRVFYAMTFPVDPGAIWNGNVYNDGEKEDYYYEKLDTPARIGSQEFQKSLSVVERRDSSLIDKFVGIKQYALDVGLISDEQVAYEYCQNEACIGSGTIDSGTYKIRRIIEYGQN</sequence>
<keyword evidence="1" id="KW-0732">Signal</keyword>
<reference evidence="2 3" key="1">
    <citation type="submission" date="2020-06" db="EMBL/GenBank/DDBJ databases">
        <title>Dyadobacter sandarakinus sp. nov., isolated from the soil of the Arctic Yellow River Station.</title>
        <authorList>
            <person name="Zhang Y."/>
            <person name="Peng F."/>
        </authorList>
    </citation>
    <scope>NUCLEOTIDE SEQUENCE [LARGE SCALE GENOMIC DNA]</scope>
    <source>
        <strain evidence="2 3">Q3-56</strain>
    </source>
</reference>
<protein>
    <recommendedName>
        <fullName evidence="4">DUF4377 domain-containing protein</fullName>
    </recommendedName>
</protein>
<evidence type="ECO:0000313" key="3">
    <source>
        <dbReference type="Proteomes" id="UP000612680"/>
    </source>
</evidence>
<keyword evidence="3" id="KW-1185">Reference proteome</keyword>
<name>A0ABX7ICD9_9BACT</name>
<dbReference type="EMBL" id="CP056775">
    <property type="protein sequence ID" value="QRR03488.1"/>
    <property type="molecule type" value="Genomic_DNA"/>
</dbReference>
<feature type="chain" id="PRO_5045659070" description="DUF4377 domain-containing protein" evidence="1">
    <location>
        <begin position="22"/>
        <end position="234"/>
    </location>
</feature>
<gene>
    <name evidence="2" type="ORF">HWI92_22525</name>
</gene>
<evidence type="ECO:0000256" key="1">
    <source>
        <dbReference type="SAM" id="SignalP"/>
    </source>
</evidence>
<evidence type="ECO:0000313" key="2">
    <source>
        <dbReference type="EMBL" id="QRR03488.1"/>
    </source>
</evidence>
<evidence type="ECO:0008006" key="4">
    <source>
        <dbReference type="Google" id="ProtNLM"/>
    </source>
</evidence>
<dbReference type="PROSITE" id="PS51257">
    <property type="entry name" value="PROKAR_LIPOPROTEIN"/>
    <property type="match status" value="1"/>
</dbReference>
<dbReference type="Proteomes" id="UP000612680">
    <property type="component" value="Chromosome"/>
</dbReference>
<organism evidence="2 3">
    <name type="scientific">Dyadobacter sandarakinus</name>
    <dbReference type="NCBI Taxonomy" id="2747268"/>
    <lineage>
        <taxon>Bacteria</taxon>
        <taxon>Pseudomonadati</taxon>
        <taxon>Bacteroidota</taxon>
        <taxon>Cytophagia</taxon>
        <taxon>Cytophagales</taxon>
        <taxon>Spirosomataceae</taxon>
        <taxon>Dyadobacter</taxon>
    </lineage>
</organism>